<proteinExistence type="predicted"/>
<evidence type="ECO:0000313" key="1">
    <source>
        <dbReference type="EMBL" id="CBY43586.1"/>
    </source>
</evidence>
<accession>E4Z7A8</accession>
<dbReference type="AlphaFoldDB" id="E4Z7A8"/>
<gene>
    <name evidence="1" type="ORF">GSOID_T00028198001</name>
</gene>
<sequence>KCHGPRSKRMTATKCFFGYSSVLERRQSSQPLIKCTLE</sequence>
<dbReference type="Proteomes" id="UP000011014">
    <property type="component" value="Unassembled WGS sequence"/>
</dbReference>
<feature type="non-terminal residue" evidence="1">
    <location>
        <position position="1"/>
    </location>
</feature>
<name>E4Z7A8_OIKDI</name>
<dbReference type="EMBL" id="FN658419">
    <property type="protein sequence ID" value="CBY43586.1"/>
    <property type="molecule type" value="Genomic_DNA"/>
</dbReference>
<organism evidence="1">
    <name type="scientific">Oikopleura dioica</name>
    <name type="common">Tunicate</name>
    <dbReference type="NCBI Taxonomy" id="34765"/>
    <lineage>
        <taxon>Eukaryota</taxon>
        <taxon>Metazoa</taxon>
        <taxon>Chordata</taxon>
        <taxon>Tunicata</taxon>
        <taxon>Appendicularia</taxon>
        <taxon>Copelata</taxon>
        <taxon>Oikopleuridae</taxon>
        <taxon>Oikopleura</taxon>
    </lineage>
</organism>
<protein>
    <submittedName>
        <fullName evidence="1">Uncharacterized protein</fullName>
    </submittedName>
</protein>
<reference evidence="1" key="1">
    <citation type="journal article" date="2010" name="Science">
        <title>Plasticity of animal genome architecture unmasked by rapid evolution of a pelagic tunicate.</title>
        <authorList>
            <person name="Denoeud F."/>
            <person name="Henriet S."/>
            <person name="Mungpakdee S."/>
            <person name="Aury J.M."/>
            <person name="Da Silva C."/>
            <person name="Brinkmann H."/>
            <person name="Mikhaleva J."/>
            <person name="Olsen L.C."/>
            <person name="Jubin C."/>
            <person name="Canestro C."/>
            <person name="Bouquet J.M."/>
            <person name="Danks G."/>
            <person name="Poulain J."/>
            <person name="Campsteijn C."/>
            <person name="Adamski M."/>
            <person name="Cross I."/>
            <person name="Yadetie F."/>
            <person name="Muffato M."/>
            <person name="Louis A."/>
            <person name="Butcher S."/>
            <person name="Tsagkogeorga G."/>
            <person name="Konrad A."/>
            <person name="Singh S."/>
            <person name="Jensen M.F."/>
            <person name="Cong E.H."/>
            <person name="Eikeseth-Otteraa H."/>
            <person name="Noel B."/>
            <person name="Anthouard V."/>
            <person name="Porcel B.M."/>
            <person name="Kachouri-Lafond R."/>
            <person name="Nishino A."/>
            <person name="Ugolini M."/>
            <person name="Chourrout P."/>
            <person name="Nishida H."/>
            <person name="Aasland R."/>
            <person name="Huzurbazar S."/>
            <person name="Westhof E."/>
            <person name="Delsuc F."/>
            <person name="Lehrach H."/>
            <person name="Reinhardt R."/>
            <person name="Weissenbach J."/>
            <person name="Roy S.W."/>
            <person name="Artiguenave F."/>
            <person name="Postlethwait J.H."/>
            <person name="Manak J.R."/>
            <person name="Thompson E.M."/>
            <person name="Jaillon O."/>
            <person name="Du Pasquier L."/>
            <person name="Boudinot P."/>
            <person name="Liberles D.A."/>
            <person name="Volff J.N."/>
            <person name="Philippe H."/>
            <person name="Lenhard B."/>
            <person name="Roest Crollius H."/>
            <person name="Wincker P."/>
            <person name="Chourrout D."/>
        </authorList>
    </citation>
    <scope>NUCLEOTIDE SEQUENCE [LARGE SCALE GENOMIC DNA]</scope>
</reference>